<reference evidence="1" key="1">
    <citation type="journal article" date="2020" name="mSystems">
        <title>Genome- and Community-Level Interaction Insights into Carbon Utilization and Element Cycling Functions of Hydrothermarchaeota in Hydrothermal Sediment.</title>
        <authorList>
            <person name="Zhou Z."/>
            <person name="Liu Y."/>
            <person name="Xu W."/>
            <person name="Pan J."/>
            <person name="Luo Z.H."/>
            <person name="Li M."/>
        </authorList>
    </citation>
    <scope>NUCLEOTIDE SEQUENCE [LARGE SCALE GENOMIC DNA]</scope>
    <source>
        <strain evidence="2">SpSt-236</strain>
        <strain evidence="1">SpSt-265</strain>
        <strain evidence="3">SpSt-465</strain>
    </source>
</reference>
<dbReference type="EMBL" id="DSKA01000053">
    <property type="protein sequence ID" value="HEE18053.1"/>
    <property type="molecule type" value="Genomic_DNA"/>
</dbReference>
<sequence>MSKQLRTSLIFLLIVLLTPFSACRRKLAADYFPLIPGAVRIMEITERRITGQDTAITRETKVVEVVKGLKDIPGLGKVWVVEVPLGSQKSAMFYFQRQGDTVFKFVPGAGGRIERIVYLIQPLTIGKKWFDSEQEREENEVTGCEDVTVPGGTFRQCFRVESRSSRVDFTQTVWLASGLGVVKRIKTQRWAQGDTVRELFRQEELVEYRIIKKEK</sequence>
<dbReference type="EMBL" id="DSLG01000008">
    <property type="protein sequence ID" value="HEA87883.1"/>
    <property type="molecule type" value="Genomic_DNA"/>
</dbReference>
<organism evidence="1">
    <name type="scientific">candidate division WOR-3 bacterium</name>
    <dbReference type="NCBI Taxonomy" id="2052148"/>
    <lineage>
        <taxon>Bacteria</taxon>
        <taxon>Bacteria division WOR-3</taxon>
    </lineage>
</organism>
<evidence type="ECO:0000313" key="1">
    <source>
        <dbReference type="EMBL" id="HEA87883.1"/>
    </source>
</evidence>
<proteinExistence type="predicted"/>
<dbReference type="EMBL" id="DSTU01000004">
    <property type="protein sequence ID" value="HFJ53721.1"/>
    <property type="molecule type" value="Genomic_DNA"/>
</dbReference>
<comment type="caution">
    <text evidence="1">The sequence shown here is derived from an EMBL/GenBank/DDBJ whole genome shotgun (WGS) entry which is preliminary data.</text>
</comment>
<dbReference type="AlphaFoldDB" id="A0A7C1NDC0"/>
<accession>A0A7C1NDC0</accession>
<dbReference type="Gene3D" id="2.40.360.20">
    <property type="match status" value="1"/>
</dbReference>
<evidence type="ECO:0000313" key="2">
    <source>
        <dbReference type="EMBL" id="HEE18053.1"/>
    </source>
</evidence>
<gene>
    <name evidence="2" type="ORF">ENP62_00680</name>
    <name evidence="1" type="ORF">ENP94_07770</name>
    <name evidence="3" type="ORF">ENS16_03415</name>
</gene>
<evidence type="ECO:0000313" key="3">
    <source>
        <dbReference type="EMBL" id="HFJ53721.1"/>
    </source>
</evidence>
<protein>
    <submittedName>
        <fullName evidence="1">Uncharacterized protein</fullName>
    </submittedName>
</protein>
<name>A0A7C1NDC0_UNCW3</name>